<gene>
    <name evidence="2" type="ORF">HMPREF9021_00146</name>
</gene>
<feature type="transmembrane region" description="Helical" evidence="1">
    <location>
        <begin position="121"/>
        <end position="139"/>
    </location>
</feature>
<feature type="transmembrane region" description="Helical" evidence="1">
    <location>
        <begin position="80"/>
        <end position="101"/>
    </location>
</feature>
<dbReference type="Proteomes" id="UP000017813">
    <property type="component" value="Unassembled WGS sequence"/>
</dbReference>
<dbReference type="HOGENOM" id="CLU_1207073_0_0_4"/>
<feature type="transmembrane region" description="Helical" evidence="1">
    <location>
        <begin position="177"/>
        <end position="196"/>
    </location>
</feature>
<accession>V9H6I2</accession>
<sequence length="229" mass="26612">LLNPLATMFYLNQLRLAFSVSILYIVLDILYDKKNNVLHIYKLLFFTAPLILIHTSSIIYILLILSYYFISTRLLSKSFIIIHIILVFIGFLLSYMTSSLLSDILTIIGDERRASVYATTQWQTSFLTSIYCFFLYINIALSSKSKIKNGCINYLSCYDYISIIILLMVLFSPLFTGGYPLRFLSAIIPVLILCILEQKFIYKILSIVYWLIISLYIGFSTLNWSYFFI</sequence>
<proteinExistence type="predicted"/>
<keyword evidence="1" id="KW-0812">Transmembrane</keyword>
<feature type="transmembrane region" description="Helical" evidence="1">
    <location>
        <begin position="151"/>
        <end position="171"/>
    </location>
</feature>
<evidence type="ECO:0000313" key="3">
    <source>
        <dbReference type="Proteomes" id="UP000017813"/>
    </source>
</evidence>
<protein>
    <recommendedName>
        <fullName evidence="4">EpsG family protein</fullName>
    </recommendedName>
</protein>
<keyword evidence="1" id="KW-1133">Transmembrane helix</keyword>
<evidence type="ECO:0008006" key="4">
    <source>
        <dbReference type="Google" id="ProtNLM"/>
    </source>
</evidence>
<keyword evidence="1" id="KW-0472">Membrane</keyword>
<feature type="non-terminal residue" evidence="2">
    <location>
        <position position="1"/>
    </location>
</feature>
<evidence type="ECO:0000256" key="1">
    <source>
        <dbReference type="SAM" id="Phobius"/>
    </source>
</evidence>
<feature type="transmembrane region" description="Helical" evidence="1">
    <location>
        <begin position="208"/>
        <end position="227"/>
    </location>
</feature>
<feature type="transmembrane region" description="Helical" evidence="1">
    <location>
        <begin position="12"/>
        <end position="31"/>
    </location>
</feature>
<dbReference type="EMBL" id="ADCY02000003">
    <property type="protein sequence ID" value="EFG31749.2"/>
    <property type="molecule type" value="Genomic_DNA"/>
</dbReference>
<dbReference type="AlphaFoldDB" id="V9H6I2"/>
<comment type="caution">
    <text evidence="2">The sequence shown here is derived from an EMBL/GenBank/DDBJ whole genome shotgun (WGS) entry which is preliminary data.</text>
</comment>
<evidence type="ECO:0000313" key="2">
    <source>
        <dbReference type="EMBL" id="EFG31749.2"/>
    </source>
</evidence>
<keyword evidence="3" id="KW-1185">Reference proteome</keyword>
<reference evidence="2 3" key="1">
    <citation type="submission" date="2010-03" db="EMBL/GenBank/DDBJ databases">
        <authorList>
            <consortium name="The Broad Institute Genome Sequencing Platform"/>
            <person name="Ward D."/>
            <person name="Earl A."/>
            <person name="Feldgarden M."/>
            <person name="Gevers D."/>
            <person name="Young S."/>
            <person name="Zeng Q."/>
            <person name="Koehrsen M."/>
            <person name="Alvarado L."/>
            <person name="Berlin A.M."/>
            <person name="Borenstein D."/>
            <person name="Chapman S.B."/>
            <person name="Chen Z."/>
            <person name="Engels R."/>
            <person name="Freedman E."/>
            <person name="Gellesch M."/>
            <person name="Goldberg J."/>
            <person name="Griggs A."/>
            <person name="Gujja S."/>
            <person name="Heilman E.R."/>
            <person name="Heiman D.I."/>
            <person name="Hepburn T.A."/>
            <person name="Howarth C."/>
            <person name="Jen D."/>
            <person name="Larson L."/>
            <person name="Mehta T."/>
            <person name="Park D."/>
            <person name="Pearson M."/>
            <person name="Richards J."/>
            <person name="Roberts A."/>
            <person name="Saif S."/>
            <person name="Shea T.D."/>
            <person name="Shenoy N."/>
            <person name="Sisk P."/>
            <person name="Stolte C."/>
            <person name="Sykes S.N."/>
            <person name="Walk T."/>
            <person name="White J."/>
            <person name="Yandava C."/>
            <person name="Izard J."/>
            <person name="Baranova O.V."/>
            <person name="Blanton J.M."/>
            <person name="Tanner A.C."/>
            <person name="Dewhirst F."/>
            <person name="Haas B."/>
            <person name="Nusbaum C."/>
            <person name="Birren B."/>
        </authorList>
    </citation>
    <scope>NUCLEOTIDE SEQUENCE [LARGE SCALE GENOMIC DNA]</scope>
    <source>
        <strain evidence="2 3">ATCC 29453</strain>
    </source>
</reference>
<reference evidence="2 3" key="2">
    <citation type="submission" date="2011-10" db="EMBL/GenBank/DDBJ databases">
        <title>The Genome Sequence of Simonsiella muelleri ATCC 29453.</title>
        <authorList>
            <consortium name="The Broad Institute Genome Sequencing Platform"/>
            <consortium name="The Broad Institute Genome Sequencing Center for Infectious Disease"/>
            <person name="Earl A."/>
            <person name="Ward D."/>
            <person name="Feldgarden M."/>
            <person name="Gevers D."/>
            <person name="Izard J."/>
            <person name="Baranova O.V."/>
            <person name="Blanton J.M."/>
            <person name="Tanner A.C."/>
            <person name="Dewhirst F."/>
            <person name="Young S.K."/>
            <person name="Zeng Q."/>
            <person name="Gargeya S."/>
            <person name="Fitzgerald M."/>
            <person name="Haas B."/>
            <person name="Abouelleil A."/>
            <person name="Alvarado L."/>
            <person name="Arachchi H.M."/>
            <person name="Berlin A."/>
            <person name="Brown A."/>
            <person name="Chapman S.B."/>
            <person name="Chen Z."/>
            <person name="Dunbar C."/>
            <person name="Freedman E."/>
            <person name="Gearin G."/>
            <person name="Goldberg J."/>
            <person name="Griggs A."/>
            <person name="Gujja S."/>
            <person name="Heiman D."/>
            <person name="Howarth C."/>
            <person name="Larson L."/>
            <person name="Lui A."/>
            <person name="MacDonald P.J.P."/>
            <person name="Montmayeur A."/>
            <person name="Murphy C."/>
            <person name="Neiman D."/>
            <person name="Pearson M."/>
            <person name="Priest M."/>
            <person name="Roberts A."/>
            <person name="Saif S."/>
            <person name="Shea T."/>
            <person name="Shenoy N."/>
            <person name="Sisk P."/>
            <person name="Stolte C."/>
            <person name="Sykes S."/>
            <person name="Wortman J."/>
            <person name="Nusbaum C."/>
            <person name="Birren B."/>
        </authorList>
    </citation>
    <scope>NUCLEOTIDE SEQUENCE [LARGE SCALE GENOMIC DNA]</scope>
    <source>
        <strain evidence="2 3">ATCC 29453</strain>
    </source>
</reference>
<feature type="transmembrane region" description="Helical" evidence="1">
    <location>
        <begin position="43"/>
        <end position="68"/>
    </location>
</feature>
<organism evidence="2 3">
    <name type="scientific">Simonsiella muelleri ATCC 29453</name>
    <dbReference type="NCBI Taxonomy" id="641147"/>
    <lineage>
        <taxon>Bacteria</taxon>
        <taxon>Pseudomonadati</taxon>
        <taxon>Pseudomonadota</taxon>
        <taxon>Betaproteobacteria</taxon>
        <taxon>Neisseriales</taxon>
        <taxon>Neisseriaceae</taxon>
        <taxon>Simonsiella</taxon>
    </lineage>
</organism>
<dbReference type="STRING" id="641147.HMPREF9021_00146"/>
<name>V9H6I2_9NEIS</name>